<dbReference type="PROSITE" id="PS50943">
    <property type="entry name" value="HTH_CROC1"/>
    <property type="match status" value="1"/>
</dbReference>
<dbReference type="InterPro" id="IPR010982">
    <property type="entry name" value="Lambda_DNA-bd_dom_sf"/>
</dbReference>
<dbReference type="EMBL" id="CP015136">
    <property type="protein sequence ID" value="AMY12493.1"/>
    <property type="molecule type" value="Genomic_DNA"/>
</dbReference>
<evidence type="ECO:0000313" key="3">
    <source>
        <dbReference type="EMBL" id="AMY12493.1"/>
    </source>
</evidence>
<proteinExistence type="predicted"/>
<organism evidence="3 4">
    <name type="scientific">Luteitalea pratensis</name>
    <dbReference type="NCBI Taxonomy" id="1855912"/>
    <lineage>
        <taxon>Bacteria</taxon>
        <taxon>Pseudomonadati</taxon>
        <taxon>Acidobacteriota</taxon>
        <taxon>Vicinamibacteria</taxon>
        <taxon>Vicinamibacterales</taxon>
        <taxon>Vicinamibacteraceae</taxon>
        <taxon>Luteitalea</taxon>
    </lineage>
</organism>
<sequence length="104" mass="10980">MNNIAHLRKGLSPGRKRKVAARAATIVAEDCSLLELRRAHKLTQQKMAEVLGIGQDGVSRLEQRSDLLISTLRDYVEAMGGKLLAGSGVPGPGASGPHRARAAG</sequence>
<dbReference type="KEGG" id="abac:LuPra_05769"/>
<dbReference type="GO" id="GO:0003677">
    <property type="term" value="F:DNA binding"/>
    <property type="evidence" value="ECO:0007669"/>
    <property type="project" value="InterPro"/>
</dbReference>
<reference evidence="4" key="2">
    <citation type="submission" date="2016-04" db="EMBL/GenBank/DDBJ databases">
        <title>First Complete Genome Sequence of a Subdivision 6 Acidobacterium.</title>
        <authorList>
            <person name="Huang S."/>
            <person name="Vieira S."/>
            <person name="Bunk B."/>
            <person name="Riedel T."/>
            <person name="Sproeer C."/>
            <person name="Overmann J."/>
        </authorList>
    </citation>
    <scope>NUCLEOTIDE SEQUENCE [LARGE SCALE GENOMIC DNA]</scope>
    <source>
        <strain evidence="4">DSM 100886 HEG_-6_39</strain>
    </source>
</reference>
<dbReference type="InterPro" id="IPR001387">
    <property type="entry name" value="Cro/C1-type_HTH"/>
</dbReference>
<reference evidence="3 4" key="1">
    <citation type="journal article" date="2016" name="Genome Announc.">
        <title>First Complete Genome Sequence of a Subdivision 6 Acidobacterium Strain.</title>
        <authorList>
            <person name="Huang S."/>
            <person name="Vieira S."/>
            <person name="Bunk B."/>
            <person name="Riedel T."/>
            <person name="Sproer C."/>
            <person name="Overmann J."/>
        </authorList>
    </citation>
    <scope>NUCLEOTIDE SEQUENCE [LARGE SCALE GENOMIC DNA]</scope>
    <source>
        <strain evidence="4">DSM 100886 HEG_-6_39</strain>
    </source>
</reference>
<name>A0A143PWE5_LUTPR</name>
<feature type="domain" description="HTH cro/C1-type" evidence="2">
    <location>
        <begin position="33"/>
        <end position="63"/>
    </location>
</feature>
<protein>
    <recommendedName>
        <fullName evidence="2">HTH cro/C1-type domain-containing protein</fullName>
    </recommendedName>
</protein>
<accession>A0A143PWE5</accession>
<keyword evidence="4" id="KW-1185">Reference proteome</keyword>
<dbReference type="SUPFAM" id="SSF47413">
    <property type="entry name" value="lambda repressor-like DNA-binding domains"/>
    <property type="match status" value="1"/>
</dbReference>
<dbReference type="RefSeq" id="WP_237050744.1">
    <property type="nucleotide sequence ID" value="NZ_CP015136.1"/>
</dbReference>
<gene>
    <name evidence="3" type="ORF">LuPra_05769</name>
</gene>
<dbReference type="AlphaFoldDB" id="A0A143PWE5"/>
<dbReference type="Gene3D" id="1.10.260.40">
    <property type="entry name" value="lambda repressor-like DNA-binding domains"/>
    <property type="match status" value="1"/>
</dbReference>
<evidence type="ECO:0000256" key="1">
    <source>
        <dbReference type="SAM" id="MobiDB-lite"/>
    </source>
</evidence>
<evidence type="ECO:0000259" key="2">
    <source>
        <dbReference type="PROSITE" id="PS50943"/>
    </source>
</evidence>
<dbReference type="Pfam" id="PF01381">
    <property type="entry name" value="HTH_3"/>
    <property type="match status" value="1"/>
</dbReference>
<dbReference type="STRING" id="1855912.LuPra_05769"/>
<dbReference type="CDD" id="cd00093">
    <property type="entry name" value="HTH_XRE"/>
    <property type="match status" value="1"/>
</dbReference>
<evidence type="ECO:0000313" key="4">
    <source>
        <dbReference type="Proteomes" id="UP000076079"/>
    </source>
</evidence>
<feature type="region of interest" description="Disordered" evidence="1">
    <location>
        <begin position="85"/>
        <end position="104"/>
    </location>
</feature>
<dbReference type="Proteomes" id="UP000076079">
    <property type="component" value="Chromosome"/>
</dbReference>